<reference evidence="7" key="1">
    <citation type="journal article" date="2014" name="Int. J. Syst. Evol. Microbiol.">
        <title>Complete genome sequence of Corynebacterium casei LMG S-19264T (=DSM 44701T), isolated from a smear-ripened cheese.</title>
        <authorList>
            <consortium name="US DOE Joint Genome Institute (JGI-PGF)"/>
            <person name="Walter F."/>
            <person name="Albersmeier A."/>
            <person name="Kalinowski J."/>
            <person name="Ruckert C."/>
        </authorList>
    </citation>
    <scope>NUCLEOTIDE SEQUENCE</scope>
    <source>
        <strain evidence="7">CGMCC 1.15519</strain>
    </source>
</reference>
<dbReference type="Pfam" id="PF00535">
    <property type="entry name" value="Glycos_transf_2"/>
    <property type="match status" value="1"/>
</dbReference>
<dbReference type="GO" id="GO:0005886">
    <property type="term" value="C:plasma membrane"/>
    <property type="evidence" value="ECO:0007669"/>
    <property type="project" value="UniProtKB-SubCell"/>
</dbReference>
<accession>A0A916ZWE1</accession>
<dbReference type="InterPro" id="IPR029044">
    <property type="entry name" value="Nucleotide-diphossugar_trans"/>
</dbReference>
<name>A0A916ZWE1_9SPHN</name>
<proteinExistence type="predicted"/>
<sequence length="273" mass="30236">MGREMVEMALKPGWTMVIAFFNEERFLPATLASIAAQVMRPLTLVLVDNGSTDDGAAAARVWAAGQVDLEVRVLREVTPGQVFGLAAGIAAVETEFVAIGDADTIYPPDYLVKAGAVFAATADVVAVFAHDSAGAPGSWRERWVRAGRDAVLLGVFRGQTYAGGYAHCYRTRALRAAGGYSPESWPYVLKDHELVNRVSKFGRFGRSPDLWVLPSDRRADRGGVRWTLFERVLYHATPFWAKDWFFYRFLGPRLEGRGMRDTALRTRGWDLMG</sequence>
<dbReference type="EMBL" id="BMJM01000008">
    <property type="protein sequence ID" value="GGE16682.1"/>
    <property type="molecule type" value="Genomic_DNA"/>
</dbReference>
<evidence type="ECO:0000256" key="4">
    <source>
        <dbReference type="ARBA" id="ARBA00022679"/>
    </source>
</evidence>
<evidence type="ECO:0000256" key="5">
    <source>
        <dbReference type="ARBA" id="ARBA00023136"/>
    </source>
</evidence>
<dbReference type="Gene3D" id="3.90.550.10">
    <property type="entry name" value="Spore Coat Polysaccharide Biosynthesis Protein SpsA, Chain A"/>
    <property type="match status" value="1"/>
</dbReference>
<evidence type="ECO:0000256" key="2">
    <source>
        <dbReference type="ARBA" id="ARBA00022475"/>
    </source>
</evidence>
<dbReference type="GO" id="GO:0016757">
    <property type="term" value="F:glycosyltransferase activity"/>
    <property type="evidence" value="ECO:0007669"/>
    <property type="project" value="UniProtKB-KW"/>
</dbReference>
<dbReference type="PANTHER" id="PTHR43646:SF2">
    <property type="entry name" value="GLYCOSYLTRANSFERASE 2-LIKE DOMAIN-CONTAINING PROTEIN"/>
    <property type="match status" value="1"/>
</dbReference>
<keyword evidence="2" id="KW-1003">Cell membrane</keyword>
<dbReference type="InterPro" id="IPR001173">
    <property type="entry name" value="Glyco_trans_2-like"/>
</dbReference>
<feature type="domain" description="Glycosyltransferase 2-like" evidence="6">
    <location>
        <begin position="16"/>
        <end position="143"/>
    </location>
</feature>
<evidence type="ECO:0000256" key="1">
    <source>
        <dbReference type="ARBA" id="ARBA00004236"/>
    </source>
</evidence>
<evidence type="ECO:0000256" key="3">
    <source>
        <dbReference type="ARBA" id="ARBA00022676"/>
    </source>
</evidence>
<protein>
    <recommendedName>
        <fullName evidence="6">Glycosyltransferase 2-like domain-containing protein</fullName>
    </recommendedName>
</protein>
<evidence type="ECO:0000313" key="7">
    <source>
        <dbReference type="EMBL" id="GGE16682.1"/>
    </source>
</evidence>
<organism evidence="7 8">
    <name type="scientific">Sandarakinorhabdus glacialis</name>
    <dbReference type="NCBI Taxonomy" id="1614636"/>
    <lineage>
        <taxon>Bacteria</taxon>
        <taxon>Pseudomonadati</taxon>
        <taxon>Pseudomonadota</taxon>
        <taxon>Alphaproteobacteria</taxon>
        <taxon>Sphingomonadales</taxon>
        <taxon>Sphingosinicellaceae</taxon>
        <taxon>Sandarakinorhabdus</taxon>
    </lineage>
</organism>
<keyword evidence="8" id="KW-1185">Reference proteome</keyword>
<dbReference type="SUPFAM" id="SSF53448">
    <property type="entry name" value="Nucleotide-diphospho-sugar transferases"/>
    <property type="match status" value="1"/>
</dbReference>
<keyword evidence="4" id="KW-0808">Transferase</keyword>
<comment type="subcellular location">
    <subcellularLocation>
        <location evidence="1">Cell membrane</location>
    </subcellularLocation>
</comment>
<dbReference type="AlphaFoldDB" id="A0A916ZWE1"/>
<dbReference type="Proteomes" id="UP000635071">
    <property type="component" value="Unassembled WGS sequence"/>
</dbReference>
<reference evidence="7" key="2">
    <citation type="submission" date="2020-09" db="EMBL/GenBank/DDBJ databases">
        <authorList>
            <person name="Sun Q."/>
            <person name="Zhou Y."/>
        </authorList>
    </citation>
    <scope>NUCLEOTIDE SEQUENCE</scope>
    <source>
        <strain evidence="7">CGMCC 1.15519</strain>
    </source>
</reference>
<keyword evidence="5" id="KW-0472">Membrane</keyword>
<evidence type="ECO:0000313" key="8">
    <source>
        <dbReference type="Proteomes" id="UP000635071"/>
    </source>
</evidence>
<comment type="caution">
    <text evidence="7">The sequence shown here is derived from an EMBL/GenBank/DDBJ whole genome shotgun (WGS) entry which is preliminary data.</text>
</comment>
<dbReference type="PANTHER" id="PTHR43646">
    <property type="entry name" value="GLYCOSYLTRANSFERASE"/>
    <property type="match status" value="1"/>
</dbReference>
<gene>
    <name evidence="7" type="ORF">GCM10011529_23930</name>
</gene>
<keyword evidence="3" id="KW-0328">Glycosyltransferase</keyword>
<evidence type="ECO:0000259" key="6">
    <source>
        <dbReference type="Pfam" id="PF00535"/>
    </source>
</evidence>